<protein>
    <submittedName>
        <fullName evidence="2">Uncharacterized protein</fullName>
    </submittedName>
</protein>
<feature type="region of interest" description="Disordered" evidence="1">
    <location>
        <begin position="58"/>
        <end position="91"/>
    </location>
</feature>
<evidence type="ECO:0000313" key="3">
    <source>
        <dbReference type="Proteomes" id="UP000018837"/>
    </source>
</evidence>
<evidence type="ECO:0000256" key="1">
    <source>
        <dbReference type="SAM" id="MobiDB-lite"/>
    </source>
</evidence>
<organism evidence="2 3">
    <name type="scientific">Tannerella sp. oral taxon BU063 isolate Cell 2</name>
    <dbReference type="NCBI Taxonomy" id="1411148"/>
    <lineage>
        <taxon>Bacteria</taxon>
        <taxon>Pseudomonadati</taxon>
        <taxon>Bacteroidota</taxon>
        <taxon>Bacteroidia</taxon>
        <taxon>Bacteroidales</taxon>
        <taxon>Tannerellaceae</taxon>
        <taxon>Tannerella</taxon>
    </lineage>
</organism>
<dbReference type="EMBL" id="AYUF01000287">
    <property type="protein sequence ID" value="ETK02905.1"/>
    <property type="molecule type" value="Genomic_DNA"/>
</dbReference>
<proteinExistence type="predicted"/>
<dbReference type="PATRIC" id="fig|1411148.3.peg.145"/>
<accession>W2C6Y5</accession>
<dbReference type="AlphaFoldDB" id="W2C6Y5"/>
<gene>
    <name evidence="2" type="ORF">N425_01795</name>
</gene>
<evidence type="ECO:0000313" key="2">
    <source>
        <dbReference type="EMBL" id="ETK02905.1"/>
    </source>
</evidence>
<sequence length="146" mass="15900">MTTTTLPQTPLNKLQAEKRELEALCKKQEERLAVHARYLQDNAGSLLLSGVSALLSSTGAPKAEKTESTTQQRPRPQSFAKRPAAAPAVSGLPMGLSTLLKVPKMVSIGAGWMPLAWEVAQPLLITWSIKRVKRIIGGAFTRKKKK</sequence>
<dbReference type="Proteomes" id="UP000018837">
    <property type="component" value="Unassembled WGS sequence"/>
</dbReference>
<reference evidence="2 3" key="1">
    <citation type="submission" date="2013-11" db="EMBL/GenBank/DDBJ databases">
        <title>Single cell genomics of uncultured Tannerella BU063 (oral taxon 286).</title>
        <authorList>
            <person name="Beall C.J."/>
            <person name="Campbell A.G."/>
            <person name="Griffen A.L."/>
            <person name="Podar M."/>
            <person name="Leys E.J."/>
        </authorList>
    </citation>
    <scope>NUCLEOTIDE SEQUENCE [LARGE SCALE GENOMIC DNA]</scope>
    <source>
        <strain evidence="2">Cell 2</strain>
    </source>
</reference>
<comment type="caution">
    <text evidence="2">The sequence shown here is derived from an EMBL/GenBank/DDBJ whole genome shotgun (WGS) entry which is preliminary data.</text>
</comment>
<name>W2C6Y5_9BACT</name>